<feature type="compositionally biased region" description="Basic and acidic residues" evidence="5">
    <location>
        <begin position="39"/>
        <end position="49"/>
    </location>
</feature>
<feature type="region of interest" description="Disordered" evidence="5">
    <location>
        <begin position="1"/>
        <end position="23"/>
    </location>
</feature>
<dbReference type="PANTHER" id="PTHR30461:SF23">
    <property type="entry name" value="DNA RECOMBINASE-RELATED"/>
    <property type="match status" value="1"/>
</dbReference>
<evidence type="ECO:0000256" key="4">
    <source>
        <dbReference type="PROSITE-ProRule" id="PRU10137"/>
    </source>
</evidence>
<organism evidence="7 8">
    <name type="scientific">Skermania pinensis</name>
    <dbReference type="NCBI Taxonomy" id="39122"/>
    <lineage>
        <taxon>Bacteria</taxon>
        <taxon>Bacillati</taxon>
        <taxon>Actinomycetota</taxon>
        <taxon>Actinomycetes</taxon>
        <taxon>Mycobacteriales</taxon>
        <taxon>Gordoniaceae</taxon>
        <taxon>Skermania</taxon>
    </lineage>
</organism>
<dbReference type="Proteomes" id="UP000887023">
    <property type="component" value="Chromosome"/>
</dbReference>
<dbReference type="InterPro" id="IPR006118">
    <property type="entry name" value="Recombinase_CS"/>
</dbReference>
<dbReference type="InterPro" id="IPR050639">
    <property type="entry name" value="SSR_resolvase"/>
</dbReference>
<proteinExistence type="predicted"/>
<sequence length="156" mass="17043">MTAIDDRTTRLTAIPPTTAGPAPMMATATATAATYLRVSTREQAERDGEPEGYSLPAQREANRRKAEALGATIVEEFAERGASGTKAESRPELQRLLRYLQEHHVDYVIVHKVDRLARNRLDDAQIHVAIKEAGAELVSATENIDETPAACWCTAS</sequence>
<dbReference type="Pfam" id="PF00239">
    <property type="entry name" value="Resolvase"/>
    <property type="match status" value="1"/>
</dbReference>
<dbReference type="RefSeq" id="WP_083530294.1">
    <property type="nucleotide sequence ID" value="NZ_CBCRUZ010000007.1"/>
</dbReference>
<feature type="domain" description="Resolvase/invertase-type recombinase catalytic" evidence="6">
    <location>
        <begin position="31"/>
        <end position="156"/>
    </location>
</feature>
<accession>A0ABX8S6H8</accession>
<dbReference type="SMART" id="SM00857">
    <property type="entry name" value="Resolvase"/>
    <property type="match status" value="1"/>
</dbReference>
<keyword evidence="3" id="KW-0233">DNA recombination</keyword>
<feature type="compositionally biased region" description="Low complexity" evidence="5">
    <location>
        <begin position="12"/>
        <end position="23"/>
    </location>
</feature>
<feature type="region of interest" description="Disordered" evidence="5">
    <location>
        <begin position="39"/>
        <end position="61"/>
    </location>
</feature>
<name>A0ABX8S6H8_9ACTN</name>
<dbReference type="PROSITE" id="PS51736">
    <property type="entry name" value="RECOMBINASES_3"/>
    <property type="match status" value="1"/>
</dbReference>
<evidence type="ECO:0000313" key="7">
    <source>
        <dbReference type="EMBL" id="QXQ13432.1"/>
    </source>
</evidence>
<dbReference type="InterPro" id="IPR006119">
    <property type="entry name" value="Resolv_N"/>
</dbReference>
<keyword evidence="1" id="KW-0229">DNA integration</keyword>
<keyword evidence="8" id="KW-1185">Reference proteome</keyword>
<evidence type="ECO:0000256" key="5">
    <source>
        <dbReference type="SAM" id="MobiDB-lite"/>
    </source>
</evidence>
<dbReference type="PANTHER" id="PTHR30461">
    <property type="entry name" value="DNA-INVERTASE FROM LAMBDOID PROPHAGE"/>
    <property type="match status" value="1"/>
</dbReference>
<evidence type="ECO:0000256" key="1">
    <source>
        <dbReference type="ARBA" id="ARBA00022908"/>
    </source>
</evidence>
<dbReference type="EMBL" id="CP079105">
    <property type="protein sequence ID" value="QXQ13432.1"/>
    <property type="molecule type" value="Genomic_DNA"/>
</dbReference>
<dbReference type="CDD" id="cd00338">
    <property type="entry name" value="Ser_Recombinase"/>
    <property type="match status" value="1"/>
</dbReference>
<dbReference type="InterPro" id="IPR036162">
    <property type="entry name" value="Resolvase-like_N_sf"/>
</dbReference>
<gene>
    <name evidence="7" type="ORF">KV203_16600</name>
</gene>
<protein>
    <submittedName>
        <fullName evidence="7">Recombinase family protein</fullName>
    </submittedName>
</protein>
<evidence type="ECO:0000256" key="3">
    <source>
        <dbReference type="ARBA" id="ARBA00023172"/>
    </source>
</evidence>
<dbReference type="SUPFAM" id="SSF53041">
    <property type="entry name" value="Resolvase-like"/>
    <property type="match status" value="1"/>
</dbReference>
<reference evidence="7" key="1">
    <citation type="submission" date="2021-07" db="EMBL/GenBank/DDBJ databases">
        <title>Candidatus Kaistella beijingensis sp. nov. isolated from a municipal wastewater treatment plant is involved in sludge foaming.</title>
        <authorList>
            <person name="Song Y."/>
            <person name="Liu S.-J."/>
        </authorList>
    </citation>
    <scope>NUCLEOTIDE SEQUENCE</scope>
    <source>
        <strain evidence="7">DSM 43998</strain>
    </source>
</reference>
<feature type="active site" description="O-(5'-phospho-DNA)-serine intermediate" evidence="4">
    <location>
        <position position="39"/>
    </location>
</feature>
<dbReference type="Gene3D" id="3.40.50.1390">
    <property type="entry name" value="Resolvase, N-terminal catalytic domain"/>
    <property type="match status" value="1"/>
</dbReference>
<dbReference type="PROSITE" id="PS00397">
    <property type="entry name" value="RECOMBINASES_1"/>
    <property type="match status" value="1"/>
</dbReference>
<keyword evidence="2" id="KW-0238">DNA-binding</keyword>
<evidence type="ECO:0000259" key="6">
    <source>
        <dbReference type="PROSITE" id="PS51736"/>
    </source>
</evidence>
<evidence type="ECO:0000313" key="8">
    <source>
        <dbReference type="Proteomes" id="UP000887023"/>
    </source>
</evidence>
<evidence type="ECO:0000256" key="2">
    <source>
        <dbReference type="ARBA" id="ARBA00023125"/>
    </source>
</evidence>